<evidence type="ECO:0000313" key="3">
    <source>
        <dbReference type="Proteomes" id="UP001062263"/>
    </source>
</evidence>
<keyword evidence="3" id="KW-1185">Reference proteome</keyword>
<organism evidence="2 3">
    <name type="scientific">Akkermansia biwaensis</name>
    <dbReference type="NCBI Taxonomy" id="2946555"/>
    <lineage>
        <taxon>Bacteria</taxon>
        <taxon>Pseudomonadati</taxon>
        <taxon>Verrucomicrobiota</taxon>
        <taxon>Verrucomicrobiia</taxon>
        <taxon>Verrucomicrobiales</taxon>
        <taxon>Akkermansiaceae</taxon>
        <taxon>Akkermansia</taxon>
    </lineage>
</organism>
<sequence>MEGEKTGFSRGDFEVSEPFMSGIGGSRAFGNKDGSGETVDEEVAL</sequence>
<accession>A0ABM7ZJP8</accession>
<dbReference type="Proteomes" id="UP001062263">
    <property type="component" value="Chromosome"/>
</dbReference>
<dbReference type="EMBL" id="AP025943">
    <property type="protein sequence ID" value="BDL44963.1"/>
    <property type="molecule type" value="Genomic_DNA"/>
</dbReference>
<feature type="region of interest" description="Disordered" evidence="1">
    <location>
        <begin position="1"/>
        <end position="45"/>
    </location>
</feature>
<protein>
    <submittedName>
        <fullName evidence="2">Uncharacterized protein</fullName>
    </submittedName>
</protein>
<feature type="compositionally biased region" description="Basic and acidic residues" evidence="1">
    <location>
        <begin position="1"/>
        <end position="13"/>
    </location>
</feature>
<gene>
    <name evidence="2" type="ORF">Abiwalacus_25370</name>
</gene>
<reference evidence="2" key="1">
    <citation type="submission" date="2022-06" db="EMBL/GenBank/DDBJ databases">
        <title>Akkermansia biwalacus sp. nov., an anaerobic mucin-degrading bacterium isolated from human intestine.</title>
        <authorList>
            <person name="Kobayashi Y."/>
            <person name="Inoue S."/>
            <person name="Kawahara T."/>
            <person name="Kohda N."/>
        </authorList>
    </citation>
    <scope>NUCLEOTIDE SEQUENCE</scope>
    <source>
        <strain evidence="2">WON2089</strain>
    </source>
</reference>
<name>A0ABM7ZJP8_9BACT</name>
<evidence type="ECO:0000256" key="1">
    <source>
        <dbReference type="SAM" id="MobiDB-lite"/>
    </source>
</evidence>
<proteinExistence type="predicted"/>
<evidence type="ECO:0000313" key="2">
    <source>
        <dbReference type="EMBL" id="BDL44963.1"/>
    </source>
</evidence>